<organism evidence="2 3">
    <name type="scientific">Sipha flava</name>
    <name type="common">yellow sugarcane aphid</name>
    <dbReference type="NCBI Taxonomy" id="143950"/>
    <lineage>
        <taxon>Eukaryota</taxon>
        <taxon>Metazoa</taxon>
        <taxon>Ecdysozoa</taxon>
        <taxon>Arthropoda</taxon>
        <taxon>Hexapoda</taxon>
        <taxon>Insecta</taxon>
        <taxon>Pterygota</taxon>
        <taxon>Neoptera</taxon>
        <taxon>Paraneoptera</taxon>
        <taxon>Hemiptera</taxon>
        <taxon>Sternorrhyncha</taxon>
        <taxon>Aphidomorpha</taxon>
        <taxon>Aphidoidea</taxon>
        <taxon>Aphididae</taxon>
        <taxon>Sipha</taxon>
    </lineage>
</organism>
<dbReference type="Proteomes" id="UP000694846">
    <property type="component" value="Unplaced"/>
</dbReference>
<reference evidence="3" key="1">
    <citation type="submission" date="2025-08" db="UniProtKB">
        <authorList>
            <consortium name="RefSeq"/>
        </authorList>
    </citation>
    <scope>IDENTIFICATION</scope>
    <source>
        <tissue evidence="3">Whole body</tissue>
    </source>
</reference>
<accession>A0A8B8GR34</accession>
<feature type="non-terminal residue" evidence="3">
    <location>
        <position position="1"/>
    </location>
</feature>
<keyword evidence="1" id="KW-0812">Transmembrane</keyword>
<evidence type="ECO:0000313" key="2">
    <source>
        <dbReference type="Proteomes" id="UP000694846"/>
    </source>
</evidence>
<keyword evidence="2" id="KW-1185">Reference proteome</keyword>
<sequence length="157" mass="18357">RLQQRVRVKQLTPRRRNFYNTTNILLKKCRRTNSRKNLFKDRLHAAEKFTAEYLIDNNSAKMTAAASLFMRLQIRETSKLSRGRRFTIDEKMLSLSLYKRSPKCYRMLSKLITLPSKRTLNIILFTVVISTGICPSIMSVLKGNVKNLNLNLIYTNL</sequence>
<protein>
    <submittedName>
        <fullName evidence="3">Uncharacterized protein LOC112694467</fullName>
    </submittedName>
</protein>
<keyword evidence="1" id="KW-1133">Transmembrane helix</keyword>
<dbReference type="GeneID" id="112694467"/>
<feature type="transmembrane region" description="Helical" evidence="1">
    <location>
        <begin position="120"/>
        <end position="141"/>
    </location>
</feature>
<name>A0A8B8GR34_9HEMI</name>
<dbReference type="OrthoDB" id="6628777at2759"/>
<dbReference type="AlphaFoldDB" id="A0A8B8GR34"/>
<evidence type="ECO:0000256" key="1">
    <source>
        <dbReference type="SAM" id="Phobius"/>
    </source>
</evidence>
<dbReference type="RefSeq" id="XP_025425719.1">
    <property type="nucleotide sequence ID" value="XM_025569934.1"/>
</dbReference>
<evidence type="ECO:0000313" key="3">
    <source>
        <dbReference type="RefSeq" id="XP_025425719.1"/>
    </source>
</evidence>
<proteinExistence type="predicted"/>
<keyword evidence="1" id="KW-0472">Membrane</keyword>
<gene>
    <name evidence="3" type="primary">LOC112694467</name>
</gene>